<dbReference type="RefSeq" id="WP_115164098.1">
    <property type="nucleotide sequence ID" value="NZ_UGUA01000002.1"/>
</dbReference>
<accession>A0A379G1G9</accession>
<organism evidence="1 2">
    <name type="scientific">Providencia rustigianii</name>
    <dbReference type="NCBI Taxonomy" id="158850"/>
    <lineage>
        <taxon>Bacteria</taxon>
        <taxon>Pseudomonadati</taxon>
        <taxon>Pseudomonadota</taxon>
        <taxon>Gammaproteobacteria</taxon>
        <taxon>Enterobacterales</taxon>
        <taxon>Morganellaceae</taxon>
        <taxon>Providencia</taxon>
    </lineage>
</organism>
<dbReference type="EMBL" id="UGUA01000002">
    <property type="protein sequence ID" value="SUC34914.1"/>
    <property type="molecule type" value="Genomic_DNA"/>
</dbReference>
<evidence type="ECO:0000313" key="2">
    <source>
        <dbReference type="Proteomes" id="UP000255129"/>
    </source>
</evidence>
<proteinExistence type="predicted"/>
<dbReference type="OrthoDB" id="6464969at2"/>
<dbReference type="AlphaFoldDB" id="A0A379G1G9"/>
<protein>
    <submittedName>
        <fullName evidence="1">Uncharacterized protein</fullName>
    </submittedName>
</protein>
<name>A0A379G1G9_9GAMM</name>
<dbReference type="Proteomes" id="UP000255129">
    <property type="component" value="Unassembled WGS sequence"/>
</dbReference>
<evidence type="ECO:0000313" key="1">
    <source>
        <dbReference type="EMBL" id="SUC34914.1"/>
    </source>
</evidence>
<gene>
    <name evidence="1" type="ORF">NCTC12026_01288</name>
</gene>
<sequence>MTAILYKYKRIIFTLTFLFFSFQSVANNIKKNEVSIFTIIILEYMKVTMEEHNQPLSKEKMEKFHFESALAYATYLKNWLELNKGQEVRTESISFHEAVIINENGFKASGLPYDAWFFADIYSVFNESERDEFWKDIISNPERKSAEKIFVDLWFKMKTEAESSSIKKREKSQRWLSRMRKIPLVIEMEKTMTMVEESFIYKK</sequence>
<reference evidence="1 2" key="1">
    <citation type="submission" date="2018-06" db="EMBL/GenBank/DDBJ databases">
        <authorList>
            <consortium name="Pathogen Informatics"/>
            <person name="Doyle S."/>
        </authorList>
    </citation>
    <scope>NUCLEOTIDE SEQUENCE [LARGE SCALE GENOMIC DNA]</scope>
    <source>
        <strain evidence="1 2">NCTC12026</strain>
    </source>
</reference>